<proteinExistence type="predicted"/>
<reference evidence="2" key="2">
    <citation type="submission" date="2024-10" db="UniProtKB">
        <authorList>
            <consortium name="EnsemblProtists"/>
        </authorList>
    </citation>
    <scope>IDENTIFICATION</scope>
</reference>
<dbReference type="HOGENOM" id="CLU_881184_0_0_1"/>
<keyword evidence="3" id="KW-1185">Reference proteome</keyword>
<evidence type="ECO:0000313" key="3">
    <source>
        <dbReference type="Proteomes" id="UP000013827"/>
    </source>
</evidence>
<dbReference type="InterPro" id="IPR014848">
    <property type="entry name" value="Rgp1"/>
</dbReference>
<dbReference type="AlphaFoldDB" id="A0A0D3J1U3"/>
<sequence length="331" mass="34947">MALFDVLAAAPDAWAYAAGGTVRCRLTLIGSASSAERWVDWMSAQLCGHFSLASPPPPPSTPPQAEATALPDERQQDAPGRRCFFSSPPHVVLAGHAVEPGARLAFDVVGTLPDGLPPSHHGDLARIEYVAVLTAANEGLFQVRLEGAPLATVAFVGRACSRAPGEVVRGCVRFEAGGSAEEGAAAALQCSLLTISLDLEEEVECDEQLCDELGWDLALTRTEAGGTGARSSRTVESVEVAAAAVREASFELLLPSHLPPSCEAPALTLRWKLRFIFTLRPRPETEAAQTLDWVLPMTVRPAPRRSLARAAAVATPPPATLPLWLEADAPG</sequence>
<name>A0A0D3J1U3_EMIH1</name>
<accession>A0A0D3J1U3</accession>
<dbReference type="PaxDb" id="2903-EOD17478"/>
<reference evidence="3" key="1">
    <citation type="journal article" date="2013" name="Nature">
        <title>Pan genome of the phytoplankton Emiliania underpins its global distribution.</title>
        <authorList>
            <person name="Read B.A."/>
            <person name="Kegel J."/>
            <person name="Klute M.J."/>
            <person name="Kuo A."/>
            <person name="Lefebvre S.C."/>
            <person name="Maumus F."/>
            <person name="Mayer C."/>
            <person name="Miller J."/>
            <person name="Monier A."/>
            <person name="Salamov A."/>
            <person name="Young J."/>
            <person name="Aguilar M."/>
            <person name="Claverie J.M."/>
            <person name="Frickenhaus S."/>
            <person name="Gonzalez K."/>
            <person name="Herman E.K."/>
            <person name="Lin Y.C."/>
            <person name="Napier J."/>
            <person name="Ogata H."/>
            <person name="Sarno A.F."/>
            <person name="Shmutz J."/>
            <person name="Schroeder D."/>
            <person name="de Vargas C."/>
            <person name="Verret F."/>
            <person name="von Dassow P."/>
            <person name="Valentin K."/>
            <person name="Van de Peer Y."/>
            <person name="Wheeler G."/>
            <person name="Dacks J.B."/>
            <person name="Delwiche C.F."/>
            <person name="Dyhrman S.T."/>
            <person name="Glockner G."/>
            <person name="John U."/>
            <person name="Richards T."/>
            <person name="Worden A.Z."/>
            <person name="Zhang X."/>
            <person name="Grigoriev I.V."/>
            <person name="Allen A.E."/>
            <person name="Bidle K."/>
            <person name="Borodovsky M."/>
            <person name="Bowler C."/>
            <person name="Brownlee C."/>
            <person name="Cock J.M."/>
            <person name="Elias M."/>
            <person name="Gladyshev V.N."/>
            <person name="Groth M."/>
            <person name="Guda C."/>
            <person name="Hadaegh A."/>
            <person name="Iglesias-Rodriguez M.D."/>
            <person name="Jenkins J."/>
            <person name="Jones B.M."/>
            <person name="Lawson T."/>
            <person name="Leese F."/>
            <person name="Lindquist E."/>
            <person name="Lobanov A."/>
            <person name="Lomsadze A."/>
            <person name="Malik S.B."/>
            <person name="Marsh M.E."/>
            <person name="Mackinder L."/>
            <person name="Mock T."/>
            <person name="Mueller-Roeber B."/>
            <person name="Pagarete A."/>
            <person name="Parker M."/>
            <person name="Probert I."/>
            <person name="Quesneville H."/>
            <person name="Raines C."/>
            <person name="Rensing S.A."/>
            <person name="Riano-Pachon D.M."/>
            <person name="Richier S."/>
            <person name="Rokitta S."/>
            <person name="Shiraiwa Y."/>
            <person name="Soanes D.M."/>
            <person name="van der Giezen M."/>
            <person name="Wahlund T.M."/>
            <person name="Williams B."/>
            <person name="Wilson W."/>
            <person name="Wolfe G."/>
            <person name="Wurch L.L."/>
        </authorList>
    </citation>
    <scope>NUCLEOTIDE SEQUENCE</scope>
</reference>
<evidence type="ECO:0000256" key="1">
    <source>
        <dbReference type="SAM" id="MobiDB-lite"/>
    </source>
</evidence>
<dbReference type="EnsemblProtists" id="EOD17478">
    <property type="protein sequence ID" value="EOD17478"/>
    <property type="gene ID" value="EMIHUDRAFT_451434"/>
</dbReference>
<dbReference type="KEGG" id="ehx:EMIHUDRAFT_451434"/>
<dbReference type="PANTHER" id="PTHR12507">
    <property type="entry name" value="REDUCED GROWTH PHENOTYPE 1 RGP1, YEAST -RELATED"/>
    <property type="match status" value="1"/>
</dbReference>
<organism evidence="2 3">
    <name type="scientific">Emiliania huxleyi (strain CCMP1516)</name>
    <dbReference type="NCBI Taxonomy" id="280463"/>
    <lineage>
        <taxon>Eukaryota</taxon>
        <taxon>Haptista</taxon>
        <taxon>Haptophyta</taxon>
        <taxon>Prymnesiophyceae</taxon>
        <taxon>Isochrysidales</taxon>
        <taxon>Noelaerhabdaceae</taxon>
        <taxon>Emiliania</taxon>
    </lineage>
</organism>
<dbReference type="GeneID" id="17263628"/>
<protein>
    <submittedName>
        <fullName evidence="2">Uncharacterized protein</fullName>
    </submittedName>
</protein>
<evidence type="ECO:0000313" key="2">
    <source>
        <dbReference type="EnsemblProtists" id="EOD17478"/>
    </source>
</evidence>
<feature type="region of interest" description="Disordered" evidence="1">
    <location>
        <begin position="52"/>
        <end position="73"/>
    </location>
</feature>
<dbReference type="Proteomes" id="UP000013827">
    <property type="component" value="Unassembled WGS sequence"/>
</dbReference>
<dbReference type="RefSeq" id="XP_005769907.1">
    <property type="nucleotide sequence ID" value="XM_005769850.1"/>
</dbReference>